<dbReference type="VEuPathDB" id="FungiDB:CTRG_04057"/>
<evidence type="ECO:0000259" key="6">
    <source>
        <dbReference type="PROSITE" id="PS51385"/>
    </source>
</evidence>
<dbReference type="Proteomes" id="UP000002037">
    <property type="component" value="Unassembled WGS sequence"/>
</dbReference>
<evidence type="ECO:0000256" key="5">
    <source>
        <dbReference type="SAM" id="MobiDB-lite"/>
    </source>
</evidence>
<dbReference type="GO" id="GO:0000932">
    <property type="term" value="C:P-body"/>
    <property type="evidence" value="ECO:0007669"/>
    <property type="project" value="UniProtKB-SubCell"/>
</dbReference>
<dbReference type="eggNOG" id="KOG2585">
    <property type="taxonomic scope" value="Eukaryota"/>
</dbReference>
<comment type="similarity">
    <text evidence="2">Belongs to the EDC3 family.</text>
</comment>
<evidence type="ECO:0000256" key="2">
    <source>
        <dbReference type="ARBA" id="ARBA00006610"/>
    </source>
</evidence>
<dbReference type="STRING" id="294747.C5MCV6"/>
<dbReference type="PROSITE" id="PS51385">
    <property type="entry name" value="YJEF_N"/>
    <property type="match status" value="1"/>
</dbReference>
<dbReference type="PANTHER" id="PTHR13612">
    <property type="entry name" value="ENHANCER OF MRNA-DECAPPING PROTEIN 3"/>
    <property type="match status" value="1"/>
</dbReference>
<feature type="domain" description="DFDF" evidence="7">
    <location>
        <begin position="131"/>
        <end position="167"/>
    </location>
</feature>
<dbReference type="HOGENOM" id="CLU_037134_0_0_1"/>
<dbReference type="GO" id="GO:0003729">
    <property type="term" value="F:mRNA binding"/>
    <property type="evidence" value="ECO:0007669"/>
    <property type="project" value="TreeGrafter"/>
</dbReference>
<dbReference type="EMBL" id="GG692399">
    <property type="protein sequence ID" value="EER32386.1"/>
    <property type="molecule type" value="Genomic_DNA"/>
</dbReference>
<accession>C5MCV6</accession>
<dbReference type="InterPro" id="IPR019050">
    <property type="entry name" value="FDF_dom"/>
</dbReference>
<dbReference type="Gene3D" id="3.40.50.10260">
    <property type="entry name" value="YjeF N-terminal domain"/>
    <property type="match status" value="1"/>
</dbReference>
<evidence type="ECO:0000256" key="4">
    <source>
        <dbReference type="ARBA" id="ARBA00022490"/>
    </source>
</evidence>
<dbReference type="Gene3D" id="2.30.30.100">
    <property type="match status" value="1"/>
</dbReference>
<dbReference type="Pfam" id="PF09532">
    <property type="entry name" value="FDF"/>
    <property type="match status" value="1"/>
</dbReference>
<dbReference type="KEGG" id="ctp:CTRG_04057"/>
<sequence>MTEFLNYTVDLTLKDGTRSSGLISHVDGQQIILSNAIHSVQPRKVVPSFNISSTEIADLKVIKLPSDFKQQQQQQSKRKQKSRNEGLVDDAILFASKPNTPRPNTPKLRNPKPQQTAPYTGGSEQPDWDDSSDIQEIKSSNDFDFQANLAMFDKKSVFADFQKRDHTSINDRLVGHNKIENVNKTKKEKYDNNEMVLEQNRVDNWDNIGTAANSKAGTPVIHQSSYKEQQNQNLKLINPVNLATVPSASPVQLLEIERLSTDTYGITPAMMAEVCAINLSQLIMESVLGGASRLSNKKNHNLPPLVLLLIGSSRGGSRAFATGRHLTNHGVRVLAFMINTEEVDSDLQQQWKLFESAGGKVVIGNVLELLDIVNNQLDTPVEVIIDALQGYDDHLEDVFYQEEDQVTLRKLMKWCNEPQQQNKIMSLDIPSGIDGGSGTLSDDSLKLNCRWCISMGLPLSGIILAYKNGNMSSTDDEVIHYVVDIGIPNKVYSNKGNLRKFDKFWFSAEASLKLEVSS</sequence>
<feature type="region of interest" description="Disordered" evidence="5">
    <location>
        <begin position="68"/>
        <end position="134"/>
    </location>
</feature>
<evidence type="ECO:0000256" key="1">
    <source>
        <dbReference type="ARBA" id="ARBA00004201"/>
    </source>
</evidence>
<proteinExistence type="inferred from homology"/>
<dbReference type="GO" id="GO:0033962">
    <property type="term" value="P:P-body assembly"/>
    <property type="evidence" value="ECO:0007669"/>
    <property type="project" value="TreeGrafter"/>
</dbReference>
<dbReference type="SMART" id="SM01199">
    <property type="entry name" value="FDF"/>
    <property type="match status" value="1"/>
</dbReference>
<dbReference type="InterPro" id="IPR025762">
    <property type="entry name" value="DFDF"/>
</dbReference>
<dbReference type="InterPro" id="IPR004443">
    <property type="entry name" value="YjeF_N_dom"/>
</dbReference>
<dbReference type="OrthoDB" id="10030313at2759"/>
<evidence type="ECO:0000256" key="3">
    <source>
        <dbReference type="ARBA" id="ARBA00015797"/>
    </source>
</evidence>
<dbReference type="PANTHER" id="PTHR13612:SF0">
    <property type="entry name" value="ENHANCER OF MRNA-DECAPPING PROTEIN 3"/>
    <property type="match status" value="1"/>
</dbReference>
<keyword evidence="4" id="KW-0963">Cytoplasm</keyword>
<dbReference type="PROSITE" id="PS51512">
    <property type="entry name" value="DFDF"/>
    <property type="match status" value="1"/>
</dbReference>
<dbReference type="SUPFAM" id="SSF64153">
    <property type="entry name" value="YjeF N-terminal domain-like"/>
    <property type="match status" value="1"/>
</dbReference>
<evidence type="ECO:0000259" key="7">
    <source>
        <dbReference type="PROSITE" id="PS51512"/>
    </source>
</evidence>
<gene>
    <name evidence="8" type="ORF">CTRG_04057</name>
</gene>
<dbReference type="GO" id="GO:0031087">
    <property type="term" value="P:deadenylation-independent decapping of nuclear-transcribed mRNA"/>
    <property type="evidence" value="ECO:0007669"/>
    <property type="project" value="TreeGrafter"/>
</dbReference>
<dbReference type="InterPro" id="IPR036652">
    <property type="entry name" value="YjeF_N_dom_sf"/>
</dbReference>
<dbReference type="AlphaFoldDB" id="C5MCV6"/>
<dbReference type="RefSeq" id="XP_002549760.1">
    <property type="nucleotide sequence ID" value="XM_002549714.1"/>
</dbReference>
<keyword evidence="9" id="KW-1185">Reference proteome</keyword>
<evidence type="ECO:0000313" key="9">
    <source>
        <dbReference type="Proteomes" id="UP000002037"/>
    </source>
</evidence>
<evidence type="ECO:0000313" key="8">
    <source>
        <dbReference type="EMBL" id="EER32386.1"/>
    </source>
</evidence>
<protein>
    <recommendedName>
        <fullName evidence="3">Enhancer of mRNA-decapping protein 3</fullName>
    </recommendedName>
</protein>
<dbReference type="GeneID" id="8297035"/>
<reference evidence="8 9" key="1">
    <citation type="journal article" date="2009" name="Nature">
        <title>Evolution of pathogenicity and sexual reproduction in eight Candida genomes.</title>
        <authorList>
            <person name="Butler G."/>
            <person name="Rasmussen M.D."/>
            <person name="Lin M.F."/>
            <person name="Santos M.A."/>
            <person name="Sakthikumar S."/>
            <person name="Munro C.A."/>
            <person name="Rheinbay E."/>
            <person name="Grabherr M."/>
            <person name="Forche A."/>
            <person name="Reedy J.L."/>
            <person name="Agrafioti I."/>
            <person name="Arnaud M.B."/>
            <person name="Bates S."/>
            <person name="Brown A.J."/>
            <person name="Brunke S."/>
            <person name="Costanzo M.C."/>
            <person name="Fitzpatrick D.A."/>
            <person name="de Groot P.W."/>
            <person name="Harris D."/>
            <person name="Hoyer L.L."/>
            <person name="Hube B."/>
            <person name="Klis F.M."/>
            <person name="Kodira C."/>
            <person name="Lennard N."/>
            <person name="Logue M.E."/>
            <person name="Martin R."/>
            <person name="Neiman A.M."/>
            <person name="Nikolaou E."/>
            <person name="Quail M.A."/>
            <person name="Quinn J."/>
            <person name="Santos M.C."/>
            <person name="Schmitzberger F.F."/>
            <person name="Sherlock G."/>
            <person name="Shah P."/>
            <person name="Silverstein K.A."/>
            <person name="Skrzypek M.S."/>
            <person name="Soll D."/>
            <person name="Staggs R."/>
            <person name="Stansfield I."/>
            <person name="Stumpf M.P."/>
            <person name="Sudbery P.E."/>
            <person name="Srikantha T."/>
            <person name="Zeng Q."/>
            <person name="Berman J."/>
            <person name="Berriman M."/>
            <person name="Heitman J."/>
            <person name="Gow N.A."/>
            <person name="Lorenz M.C."/>
            <person name="Birren B.W."/>
            <person name="Kellis M."/>
            <person name="Cuomo C.A."/>
        </authorList>
    </citation>
    <scope>NUCLEOTIDE SEQUENCE [LARGE SCALE GENOMIC DNA]</scope>
    <source>
        <strain evidence="9">ATCC MYA-3404 / T1</strain>
    </source>
</reference>
<organism evidence="8 9">
    <name type="scientific">Candida tropicalis (strain ATCC MYA-3404 / T1)</name>
    <name type="common">Yeast</name>
    <dbReference type="NCBI Taxonomy" id="294747"/>
    <lineage>
        <taxon>Eukaryota</taxon>
        <taxon>Fungi</taxon>
        <taxon>Dikarya</taxon>
        <taxon>Ascomycota</taxon>
        <taxon>Saccharomycotina</taxon>
        <taxon>Pichiomycetes</taxon>
        <taxon>Debaryomycetaceae</taxon>
        <taxon>Candida/Lodderomyces clade</taxon>
        <taxon>Candida</taxon>
    </lineage>
</organism>
<name>C5MCV6_CANTT</name>
<dbReference type="Pfam" id="PF03853">
    <property type="entry name" value="YjeF_N"/>
    <property type="match status" value="1"/>
</dbReference>
<feature type="domain" description="YjeF N-terminal" evidence="6">
    <location>
        <begin position="253"/>
        <end position="493"/>
    </location>
</feature>
<comment type="subcellular location">
    <subcellularLocation>
        <location evidence="1">Cytoplasm</location>
        <location evidence="1">P-body</location>
    </subcellularLocation>
</comment>